<proteinExistence type="predicted"/>
<evidence type="ECO:0000256" key="2">
    <source>
        <dbReference type="ARBA" id="ARBA00022840"/>
    </source>
</evidence>
<dbReference type="InterPro" id="IPR016032">
    <property type="entry name" value="Sig_transdc_resp-reg_C-effctor"/>
</dbReference>
<name>A0A4R1HT67_PSEEN</name>
<gene>
    <name evidence="5" type="ORF">EV378_0265</name>
</gene>
<feature type="region of interest" description="Disordered" evidence="3">
    <location>
        <begin position="854"/>
        <end position="932"/>
    </location>
</feature>
<organism evidence="5 6">
    <name type="scientific">Pseudonocardia endophytica</name>
    <dbReference type="NCBI Taxonomy" id="401976"/>
    <lineage>
        <taxon>Bacteria</taxon>
        <taxon>Bacillati</taxon>
        <taxon>Actinomycetota</taxon>
        <taxon>Actinomycetes</taxon>
        <taxon>Pseudonocardiales</taxon>
        <taxon>Pseudonocardiaceae</taxon>
        <taxon>Pseudonocardia</taxon>
    </lineage>
</organism>
<evidence type="ECO:0000259" key="4">
    <source>
        <dbReference type="PROSITE" id="PS50043"/>
    </source>
</evidence>
<dbReference type="PANTHER" id="PTHR16305:SF35">
    <property type="entry name" value="TRANSCRIPTIONAL ACTIVATOR DOMAIN"/>
    <property type="match status" value="1"/>
</dbReference>
<dbReference type="GO" id="GO:0004016">
    <property type="term" value="F:adenylate cyclase activity"/>
    <property type="evidence" value="ECO:0007669"/>
    <property type="project" value="TreeGrafter"/>
</dbReference>
<dbReference type="SUPFAM" id="SSF46894">
    <property type="entry name" value="C-terminal effector domain of the bipartite response regulators"/>
    <property type="match status" value="1"/>
</dbReference>
<comment type="caution">
    <text evidence="5">The sequence shown here is derived from an EMBL/GenBank/DDBJ whole genome shotgun (WGS) entry which is preliminary data.</text>
</comment>
<protein>
    <submittedName>
        <fullName evidence="5">Regulatory LuxR family protein</fullName>
    </submittedName>
</protein>
<dbReference type="Gene3D" id="1.10.10.10">
    <property type="entry name" value="Winged helix-like DNA-binding domain superfamily/Winged helix DNA-binding domain"/>
    <property type="match status" value="1"/>
</dbReference>
<keyword evidence="2" id="KW-0067">ATP-binding</keyword>
<dbReference type="OrthoDB" id="3178131at2"/>
<dbReference type="RefSeq" id="WP_132420933.1">
    <property type="nucleotide sequence ID" value="NZ_SMFZ01000001.1"/>
</dbReference>
<dbReference type="PANTHER" id="PTHR16305">
    <property type="entry name" value="TESTICULAR SOLUBLE ADENYLYL CYCLASE"/>
    <property type="match status" value="1"/>
</dbReference>
<dbReference type="InterPro" id="IPR000792">
    <property type="entry name" value="Tscrpt_reg_LuxR_C"/>
</dbReference>
<accession>A0A4R1HT67</accession>
<dbReference type="EMBL" id="SMFZ01000001">
    <property type="protein sequence ID" value="TCK24493.1"/>
    <property type="molecule type" value="Genomic_DNA"/>
</dbReference>
<dbReference type="Pfam" id="PF13191">
    <property type="entry name" value="AAA_16"/>
    <property type="match status" value="1"/>
</dbReference>
<keyword evidence="1" id="KW-0547">Nucleotide-binding</keyword>
<dbReference type="InterPro" id="IPR027417">
    <property type="entry name" value="P-loop_NTPase"/>
</dbReference>
<dbReference type="PROSITE" id="PS50043">
    <property type="entry name" value="HTH_LUXR_2"/>
    <property type="match status" value="1"/>
</dbReference>
<dbReference type="GO" id="GO:0005737">
    <property type="term" value="C:cytoplasm"/>
    <property type="evidence" value="ECO:0007669"/>
    <property type="project" value="TreeGrafter"/>
</dbReference>
<feature type="compositionally biased region" description="Low complexity" evidence="3">
    <location>
        <begin position="889"/>
        <end position="906"/>
    </location>
</feature>
<dbReference type="SUPFAM" id="SSF52540">
    <property type="entry name" value="P-loop containing nucleoside triphosphate hydrolases"/>
    <property type="match status" value="1"/>
</dbReference>
<dbReference type="GO" id="GO:0005524">
    <property type="term" value="F:ATP binding"/>
    <property type="evidence" value="ECO:0007669"/>
    <property type="project" value="UniProtKB-KW"/>
</dbReference>
<evidence type="ECO:0000313" key="5">
    <source>
        <dbReference type="EMBL" id="TCK24493.1"/>
    </source>
</evidence>
<dbReference type="GO" id="GO:0006355">
    <property type="term" value="P:regulation of DNA-templated transcription"/>
    <property type="evidence" value="ECO:0007669"/>
    <property type="project" value="InterPro"/>
</dbReference>
<evidence type="ECO:0000313" key="6">
    <source>
        <dbReference type="Proteomes" id="UP000295560"/>
    </source>
</evidence>
<sequence>MLHDREPALRRLRALAAGAAGGRGGAILVSGPLGSGRSALADAAAGIASAAGLTVLRAGADPVERDFAYGVAHQLLDPLLATADRPDSDRWLTGWGGEPPPPLGAVPVDPVDPGDAHARVRDLQELVETVAAERPLAVLVDDLQWADEPSVRWLAHLAVRAPDRPVALVVTAVDGDPGTARPPFRQLAGAAEELRTRALGPDAVRAVVAETFGQPGEPEFAAACRDVTGGSPAILHAVLGELRAAGARPVAARVADVRDTWPAAVRDRFLQSLRGQDGPAARYLRAVAVLGPGTDHEALRRLADLDPRELRTVPAVLATQGLLRADDPTRTAHPLVDDVAVDPAHREELHLRAAALLHELGRPVGEVAPHLMAVAAPLGGWAVEVLRSAAGEMVTAESGGPGGQAGGETSVRLLRRALLDSDVTGHERGVLLVELAAAERTTEPTTALRHVSQALPLLATDRDRSWALTLVDPALARDAPTAVRDAIRHADAAPAAGPPGPDLSDEGDRATGLRIRARARRMQEHSPSGLAASCELLRAALDVPETLMDTSAGRELAGVLVHAAALSGKVPARDVARLGDRLLRITPAWELRPARGVPSGDGPRSLLVLAMVAAGRPEPLETWLEPPRDAPGPSSSPDELALVRLAQGRTAAARALPGTVLRDPEGPPATALQAAIVAAAIGTRAMTPGRYVDDRPPGGGLVAHTIHQMTRGAAAVLAGECDLALECFLDCGRHLDHLGWTNPALFPWRSWAARLLRRRGERAAAIAHAEEDLALAELWGAAPALGRALRVRGTLVGGAGGGEQMRAAIEVLGDVADPGELGRAEIALGRHLNGMGDPAGEDLLRRGGRRVAEAGGTGAGTFDPAPASAAGELAERSRTERVPVAARRPGPSSSGPPSAFPGTVEPPAGPVPGAPSSDVPDIPDDPLTDAERQVVERVVAGATNQMIAEELGVSRRAVEKRLTSAYRKLGVSGRGALTGTG</sequence>
<evidence type="ECO:0000256" key="1">
    <source>
        <dbReference type="ARBA" id="ARBA00022741"/>
    </source>
</evidence>
<dbReference type="Pfam" id="PF00196">
    <property type="entry name" value="GerE"/>
    <property type="match status" value="1"/>
</dbReference>
<feature type="domain" description="HTH luxR-type" evidence="4">
    <location>
        <begin position="920"/>
        <end position="981"/>
    </location>
</feature>
<keyword evidence="6" id="KW-1185">Reference proteome</keyword>
<dbReference type="SMART" id="SM00421">
    <property type="entry name" value="HTH_LUXR"/>
    <property type="match status" value="1"/>
</dbReference>
<dbReference type="InterPro" id="IPR041664">
    <property type="entry name" value="AAA_16"/>
</dbReference>
<dbReference type="InterPro" id="IPR036388">
    <property type="entry name" value="WH-like_DNA-bd_sf"/>
</dbReference>
<reference evidence="5 6" key="1">
    <citation type="submission" date="2019-03" db="EMBL/GenBank/DDBJ databases">
        <title>Sequencing the genomes of 1000 actinobacteria strains.</title>
        <authorList>
            <person name="Klenk H.-P."/>
        </authorList>
    </citation>
    <scope>NUCLEOTIDE SEQUENCE [LARGE SCALE GENOMIC DNA]</scope>
    <source>
        <strain evidence="5 6">DSM 44969</strain>
    </source>
</reference>
<dbReference type="GO" id="GO:0003677">
    <property type="term" value="F:DNA binding"/>
    <property type="evidence" value="ECO:0007669"/>
    <property type="project" value="InterPro"/>
</dbReference>
<dbReference type="AlphaFoldDB" id="A0A4R1HT67"/>
<dbReference type="CDD" id="cd06170">
    <property type="entry name" value="LuxR_C_like"/>
    <property type="match status" value="1"/>
</dbReference>
<dbReference type="Proteomes" id="UP000295560">
    <property type="component" value="Unassembled WGS sequence"/>
</dbReference>
<evidence type="ECO:0000256" key="3">
    <source>
        <dbReference type="SAM" id="MobiDB-lite"/>
    </source>
</evidence>